<evidence type="ECO:0000256" key="2">
    <source>
        <dbReference type="ARBA" id="ARBA00023015"/>
    </source>
</evidence>
<dbReference type="SUPFAM" id="SSF46785">
    <property type="entry name" value="Winged helix' DNA-binding domain"/>
    <property type="match status" value="1"/>
</dbReference>
<keyword evidence="2" id="KW-0805">Transcription regulation</keyword>
<keyword evidence="7" id="KW-1185">Reference proteome</keyword>
<keyword evidence="3" id="KW-0238">DNA-binding</keyword>
<protein>
    <submittedName>
        <fullName evidence="6">LysR family transcriptional regulator</fullName>
    </submittedName>
</protein>
<dbReference type="PROSITE" id="PS50931">
    <property type="entry name" value="HTH_LYSR"/>
    <property type="match status" value="1"/>
</dbReference>
<evidence type="ECO:0000256" key="4">
    <source>
        <dbReference type="ARBA" id="ARBA00023163"/>
    </source>
</evidence>
<name>A0ABQ1N495_9MICO</name>
<comment type="caution">
    <text evidence="6">The sequence shown here is derived from an EMBL/GenBank/DDBJ whole genome shotgun (WGS) entry which is preliminary data.</text>
</comment>
<evidence type="ECO:0000256" key="1">
    <source>
        <dbReference type="ARBA" id="ARBA00009437"/>
    </source>
</evidence>
<dbReference type="InterPro" id="IPR005119">
    <property type="entry name" value="LysR_subst-bd"/>
</dbReference>
<feature type="domain" description="HTH lysR-type" evidence="5">
    <location>
        <begin position="4"/>
        <end position="61"/>
    </location>
</feature>
<evidence type="ECO:0000256" key="3">
    <source>
        <dbReference type="ARBA" id="ARBA00023125"/>
    </source>
</evidence>
<evidence type="ECO:0000313" key="7">
    <source>
        <dbReference type="Proteomes" id="UP000632322"/>
    </source>
</evidence>
<dbReference type="Gene3D" id="1.10.10.10">
    <property type="entry name" value="Winged helix-like DNA-binding domain superfamily/Winged helix DNA-binding domain"/>
    <property type="match status" value="1"/>
</dbReference>
<evidence type="ECO:0000259" key="5">
    <source>
        <dbReference type="PROSITE" id="PS50931"/>
    </source>
</evidence>
<dbReference type="SUPFAM" id="SSF53850">
    <property type="entry name" value="Periplasmic binding protein-like II"/>
    <property type="match status" value="1"/>
</dbReference>
<dbReference type="RefSeq" id="WP_181272543.1">
    <property type="nucleotide sequence ID" value="NZ_BMJG01000026.1"/>
</dbReference>
<dbReference type="InterPro" id="IPR036390">
    <property type="entry name" value="WH_DNA-bd_sf"/>
</dbReference>
<evidence type="ECO:0000313" key="6">
    <source>
        <dbReference type="EMBL" id="GGC50497.1"/>
    </source>
</evidence>
<gene>
    <name evidence="6" type="ORF">GCM10010974_35720</name>
</gene>
<dbReference type="InterPro" id="IPR036388">
    <property type="entry name" value="WH-like_DNA-bd_sf"/>
</dbReference>
<sequence length="298" mass="32077">MSEVSLKQLRCFLAVYSEGSFTKAAKSLHMAQSPVSQSVASLERHLGEKLFERRPREVIPTAAARGLYPEVLELRRRADSLPQLAADMRDGTKTQRIRLGGVSSAFPAIIAGVLAALADHSIVVSDGSSSDLTLAVDNGDIDACLVREFSSHRTDEKIAFREKLCVAFPNGHRLADRGEVHVGEISEEPVVLFHRSSAPVAFDLVASIFIEHGRTMRTVAHVSNEQAILGLVAAGAGISLVPESVAVQSWSGVAFASLAEARHTYPLTIRTAPGDPLKLLDPLTEVLGRWAAENDLTP</sequence>
<organism evidence="6 7">
    <name type="scientific">Brevibacterium sediminis</name>
    <dbReference type="NCBI Taxonomy" id="1857024"/>
    <lineage>
        <taxon>Bacteria</taxon>
        <taxon>Bacillati</taxon>
        <taxon>Actinomycetota</taxon>
        <taxon>Actinomycetes</taxon>
        <taxon>Micrococcales</taxon>
        <taxon>Brevibacteriaceae</taxon>
        <taxon>Brevibacterium</taxon>
    </lineage>
</organism>
<dbReference type="InterPro" id="IPR000847">
    <property type="entry name" value="LysR_HTH_N"/>
</dbReference>
<comment type="similarity">
    <text evidence="1">Belongs to the LysR transcriptional regulatory family.</text>
</comment>
<reference evidence="7" key="1">
    <citation type="journal article" date="2019" name="Int. J. Syst. Evol. Microbiol.">
        <title>The Global Catalogue of Microorganisms (GCM) 10K type strain sequencing project: providing services to taxonomists for standard genome sequencing and annotation.</title>
        <authorList>
            <consortium name="The Broad Institute Genomics Platform"/>
            <consortium name="The Broad Institute Genome Sequencing Center for Infectious Disease"/>
            <person name="Wu L."/>
            <person name="Ma J."/>
        </authorList>
    </citation>
    <scope>NUCLEOTIDE SEQUENCE [LARGE SCALE GENOMIC DNA]</scope>
    <source>
        <strain evidence="7">CGMCC 1.15472</strain>
    </source>
</reference>
<dbReference type="CDD" id="cd08414">
    <property type="entry name" value="PBP2_LTTR_aromatics_like"/>
    <property type="match status" value="1"/>
</dbReference>
<dbReference type="Gene3D" id="3.40.190.10">
    <property type="entry name" value="Periplasmic binding protein-like II"/>
    <property type="match status" value="2"/>
</dbReference>
<dbReference type="PANTHER" id="PTHR30346:SF17">
    <property type="entry name" value="LYSR FAMILY TRANSCRIPTIONAL REGULATOR"/>
    <property type="match status" value="1"/>
</dbReference>
<proteinExistence type="inferred from homology"/>
<dbReference type="Pfam" id="PF03466">
    <property type="entry name" value="LysR_substrate"/>
    <property type="match status" value="1"/>
</dbReference>
<dbReference type="Pfam" id="PF00126">
    <property type="entry name" value="HTH_1"/>
    <property type="match status" value="1"/>
</dbReference>
<keyword evidence="4" id="KW-0804">Transcription</keyword>
<dbReference type="EMBL" id="BMJG01000026">
    <property type="protein sequence ID" value="GGC50497.1"/>
    <property type="molecule type" value="Genomic_DNA"/>
</dbReference>
<dbReference type="Proteomes" id="UP000632322">
    <property type="component" value="Unassembled WGS sequence"/>
</dbReference>
<dbReference type="PRINTS" id="PR00039">
    <property type="entry name" value="HTHLYSR"/>
</dbReference>
<accession>A0ABQ1N495</accession>
<dbReference type="PANTHER" id="PTHR30346">
    <property type="entry name" value="TRANSCRIPTIONAL DUAL REGULATOR HCAR-RELATED"/>
    <property type="match status" value="1"/>
</dbReference>